<keyword evidence="2" id="KW-1185">Reference proteome</keyword>
<evidence type="ECO:0000313" key="1">
    <source>
        <dbReference type="EMBL" id="KAH7238512.1"/>
    </source>
</evidence>
<comment type="caution">
    <text evidence="1">The sequence shown here is derived from an EMBL/GenBank/DDBJ whole genome shotgun (WGS) entry which is preliminary data.</text>
</comment>
<reference evidence="1" key="1">
    <citation type="journal article" date="2021" name="Nat. Commun.">
        <title>Genetic determinants of endophytism in the Arabidopsis root mycobiome.</title>
        <authorList>
            <person name="Mesny F."/>
            <person name="Miyauchi S."/>
            <person name="Thiergart T."/>
            <person name="Pickel B."/>
            <person name="Atanasova L."/>
            <person name="Karlsson M."/>
            <person name="Huettel B."/>
            <person name="Barry K.W."/>
            <person name="Haridas S."/>
            <person name="Chen C."/>
            <person name="Bauer D."/>
            <person name="Andreopoulos W."/>
            <person name="Pangilinan J."/>
            <person name="LaButti K."/>
            <person name="Riley R."/>
            <person name="Lipzen A."/>
            <person name="Clum A."/>
            <person name="Drula E."/>
            <person name="Henrissat B."/>
            <person name="Kohler A."/>
            <person name="Grigoriev I.V."/>
            <person name="Martin F.M."/>
            <person name="Hacquard S."/>
        </authorList>
    </citation>
    <scope>NUCLEOTIDE SEQUENCE</scope>
    <source>
        <strain evidence="1">MPI-SDFR-AT-0068</strain>
    </source>
</reference>
<dbReference type="EMBL" id="JAGPXF010000006">
    <property type="protein sequence ID" value="KAH7238512.1"/>
    <property type="molecule type" value="Genomic_DNA"/>
</dbReference>
<name>A0A8K0RQY9_9HYPO</name>
<protein>
    <submittedName>
        <fullName evidence="1">Uncharacterized protein</fullName>
    </submittedName>
</protein>
<accession>A0A8K0RQY9</accession>
<evidence type="ECO:0000313" key="2">
    <source>
        <dbReference type="Proteomes" id="UP000813427"/>
    </source>
</evidence>
<dbReference type="AlphaFoldDB" id="A0A8K0RQY9"/>
<proteinExistence type="predicted"/>
<dbReference type="Proteomes" id="UP000813427">
    <property type="component" value="Unassembled WGS sequence"/>
</dbReference>
<organism evidence="1 2">
    <name type="scientific">Fusarium tricinctum</name>
    <dbReference type="NCBI Taxonomy" id="61284"/>
    <lineage>
        <taxon>Eukaryota</taxon>
        <taxon>Fungi</taxon>
        <taxon>Dikarya</taxon>
        <taxon>Ascomycota</taxon>
        <taxon>Pezizomycotina</taxon>
        <taxon>Sordariomycetes</taxon>
        <taxon>Hypocreomycetidae</taxon>
        <taxon>Hypocreales</taxon>
        <taxon>Nectriaceae</taxon>
        <taxon>Fusarium</taxon>
        <taxon>Fusarium tricinctum species complex</taxon>
    </lineage>
</organism>
<sequence>MRTTRSSSLQFYIMMTSTLSSTRGCWARLSLSASLTNKYTGCCVGILYPLTTHRRLHAAMPTVTCTTPYLNRHRKNTYD</sequence>
<gene>
    <name evidence="1" type="ORF">BKA59DRAFT_249161</name>
</gene>